<evidence type="ECO:0000256" key="1">
    <source>
        <dbReference type="SAM" id="SignalP"/>
    </source>
</evidence>
<evidence type="ECO:0000313" key="2">
    <source>
        <dbReference type="EMBL" id="MCX2980625.1"/>
    </source>
</evidence>
<keyword evidence="1" id="KW-0732">Signal</keyword>
<dbReference type="InterPro" id="IPR016195">
    <property type="entry name" value="Pol/histidinol_Pase-like"/>
</dbReference>
<dbReference type="Proteomes" id="UP001143362">
    <property type="component" value="Unassembled WGS sequence"/>
</dbReference>
<protein>
    <submittedName>
        <fullName evidence="2">DUF3604 domain-containing protein</fullName>
    </submittedName>
</protein>
<comment type="caution">
    <text evidence="2">The sequence shown here is derived from an EMBL/GenBank/DDBJ whole genome shotgun (WGS) entry which is preliminary data.</text>
</comment>
<dbReference type="EMBL" id="SHNN01000001">
    <property type="protein sequence ID" value="MCX2980625.1"/>
    <property type="molecule type" value="Genomic_DNA"/>
</dbReference>
<organism evidence="2 3">
    <name type="scientific">Candidatus Litorirhabdus singularis</name>
    <dbReference type="NCBI Taxonomy" id="2518993"/>
    <lineage>
        <taxon>Bacteria</taxon>
        <taxon>Pseudomonadati</taxon>
        <taxon>Pseudomonadota</taxon>
        <taxon>Gammaproteobacteria</taxon>
        <taxon>Cellvibrionales</taxon>
        <taxon>Halieaceae</taxon>
        <taxon>Candidatus Litorirhabdus</taxon>
    </lineage>
</organism>
<accession>A0ABT3TEL6</accession>
<feature type="chain" id="PRO_5047019249" evidence="1">
    <location>
        <begin position="22"/>
        <end position="644"/>
    </location>
</feature>
<dbReference type="Gene3D" id="3.20.20.140">
    <property type="entry name" value="Metal-dependent hydrolases"/>
    <property type="match status" value="1"/>
</dbReference>
<feature type="signal peptide" evidence="1">
    <location>
        <begin position="1"/>
        <end position="21"/>
    </location>
</feature>
<keyword evidence="3" id="KW-1185">Reference proteome</keyword>
<name>A0ABT3TEL6_9GAMM</name>
<gene>
    <name evidence="2" type="ORF">EYC98_07015</name>
</gene>
<sequence length="644" mass="71658">MKLNYLVLGISLCLLSSGVSAQVGITLTDESIKPGYSGKSYSPYAQRDFSSRPLFGDQHVHTVYSMDAALFGNTLGLDESWRFARGEEVTSSTGIPVKLGRPLDWMAIADHSDQMGFAGDIIKGSPEVMKSEQGKKWATAMSKGGQTSVDAGIDLVYTFARGEMDPYLTETYSPGSTKYNTIWQRMVKAADHYNEPGHFTALIGYEWTSLTDGRNLHRNVIFRDGGDKASQVVPFTMMEPYGSPDPLKLYEWMESYERKTGGSALAIAHNGNLSNGIMFPVGKQFTGRKLDKFYVESRAKWEPLYEVTQIKGDGEAHPFLSSDDEFADFYTWDKGNLDASVNKTNDMLEYEYAREAMKNGLVLEKKFGTNPYKLGLAAGTDAHTSLASIEEENFFGKHPGSEPSAERMSGLFQEGDNIQIMDYEMQAAGLTAVWATENTRESIYDAMQRKEVYATTGTRMAIRFFGGWDFTQDDINSRHLAFVGYEKGVPMGGDLKPVKGKEAPSFMVAALRDPIGANLDRVQIVKGWLDKKGKTHEKVYDVVWSGDRKPDSKGKLPAVGNTVNVKAANWTNTIGAPELLTVWTDPDFDAKESAFYYVRVLEIPTPTWIAYDAFRFGVELSEIPKGAKTVEQERGYTTPIWYTP</sequence>
<dbReference type="InterPro" id="IPR022028">
    <property type="entry name" value="DUF3604"/>
</dbReference>
<dbReference type="Pfam" id="PF12228">
    <property type="entry name" value="DUF3604"/>
    <property type="match status" value="1"/>
</dbReference>
<proteinExistence type="predicted"/>
<evidence type="ECO:0000313" key="3">
    <source>
        <dbReference type="Proteomes" id="UP001143362"/>
    </source>
</evidence>
<dbReference type="RefSeq" id="WP_279244600.1">
    <property type="nucleotide sequence ID" value="NZ_SHNN01000001.1"/>
</dbReference>
<dbReference type="SUPFAM" id="SSF89550">
    <property type="entry name" value="PHP domain-like"/>
    <property type="match status" value="1"/>
</dbReference>
<reference evidence="2" key="1">
    <citation type="submission" date="2019-02" db="EMBL/GenBank/DDBJ databases">
        <authorList>
            <person name="Li S.-H."/>
        </authorList>
    </citation>
    <scope>NUCLEOTIDE SEQUENCE</scope>
    <source>
        <strain evidence="2">IMCC14734</strain>
    </source>
</reference>